<feature type="coiled-coil region" evidence="1">
    <location>
        <begin position="115"/>
        <end position="145"/>
    </location>
</feature>
<proteinExistence type="predicted"/>
<evidence type="ECO:0000313" key="2">
    <source>
        <dbReference type="EMBL" id="RGD74852.1"/>
    </source>
</evidence>
<evidence type="ECO:0000256" key="1">
    <source>
        <dbReference type="SAM" id="Coils"/>
    </source>
</evidence>
<name>A0A3E3DZY1_9FIRM</name>
<protein>
    <submittedName>
        <fullName evidence="2">Uncharacterized protein</fullName>
    </submittedName>
</protein>
<dbReference type="RefSeq" id="WP_117446796.1">
    <property type="nucleotide sequence ID" value="NZ_JBFBOW010000001.1"/>
</dbReference>
<accession>A0A3E3DZY1</accession>
<comment type="caution">
    <text evidence="2">The sequence shown here is derived from an EMBL/GenBank/DDBJ whole genome shotgun (WGS) entry which is preliminary data.</text>
</comment>
<gene>
    <name evidence="2" type="ORF">DXC78_09445</name>
</gene>
<reference evidence="2 3" key="1">
    <citation type="submission" date="2018-08" db="EMBL/GenBank/DDBJ databases">
        <title>A genome reference for cultivated species of the human gut microbiota.</title>
        <authorList>
            <person name="Zou Y."/>
            <person name="Xue W."/>
            <person name="Luo G."/>
        </authorList>
    </citation>
    <scope>NUCLEOTIDE SEQUENCE [LARGE SCALE GENOMIC DNA]</scope>
    <source>
        <strain evidence="2 3">TF08-11</strain>
    </source>
</reference>
<dbReference type="Proteomes" id="UP000260721">
    <property type="component" value="Unassembled WGS sequence"/>
</dbReference>
<dbReference type="EMBL" id="QUSK01000021">
    <property type="protein sequence ID" value="RGD74852.1"/>
    <property type="molecule type" value="Genomic_DNA"/>
</dbReference>
<keyword evidence="1" id="KW-0175">Coiled coil</keyword>
<organism evidence="2 3">
    <name type="scientific">Faecalicoccus pleomorphus</name>
    <dbReference type="NCBI Taxonomy" id="1323"/>
    <lineage>
        <taxon>Bacteria</taxon>
        <taxon>Bacillati</taxon>
        <taxon>Bacillota</taxon>
        <taxon>Erysipelotrichia</taxon>
        <taxon>Erysipelotrichales</taxon>
        <taxon>Erysipelotrichaceae</taxon>
        <taxon>Faecalicoccus</taxon>
    </lineage>
</organism>
<sequence>MNDYILIAQANKGIKTMNVKGNEYATVDERVNAYRKVYPKGTIVTDIVSLENGVVVMKSTVYDEEKNILATGYASEREGSSLVNKTNYIENCETSSVGRALGMCGFGIDTGIRSAEEIENALLKQEQDNEELKELSIKYVNLRTRLTDLGCDFRDPSTNKWIIKNAKVPTQDNRYLNAAQMQKLLDCYSQMIEKKEKEIVQDQEGESNGHTEESQG</sequence>
<evidence type="ECO:0000313" key="3">
    <source>
        <dbReference type="Proteomes" id="UP000260721"/>
    </source>
</evidence>
<dbReference type="AlphaFoldDB" id="A0A3E3DZY1"/>